<gene>
    <name evidence="2" type="ORF">DERYTH_LOCUS12202</name>
</gene>
<keyword evidence="3" id="KW-1185">Reference proteome</keyword>
<feature type="non-terminal residue" evidence="2">
    <location>
        <position position="158"/>
    </location>
</feature>
<name>A0A9N9EPE5_9GLOM</name>
<feature type="compositionally biased region" description="Basic and acidic residues" evidence="1">
    <location>
        <begin position="47"/>
        <end position="56"/>
    </location>
</feature>
<evidence type="ECO:0000313" key="2">
    <source>
        <dbReference type="EMBL" id="CAG8688281.1"/>
    </source>
</evidence>
<feature type="compositionally biased region" description="Low complexity" evidence="1">
    <location>
        <begin position="11"/>
        <end position="22"/>
    </location>
</feature>
<dbReference type="EMBL" id="CAJVPY010007874">
    <property type="protein sequence ID" value="CAG8688281.1"/>
    <property type="molecule type" value="Genomic_DNA"/>
</dbReference>
<comment type="caution">
    <text evidence="2">The sequence shown here is derived from an EMBL/GenBank/DDBJ whole genome shotgun (WGS) entry which is preliminary data.</text>
</comment>
<accession>A0A9N9EPE5</accession>
<feature type="region of interest" description="Disordered" evidence="1">
    <location>
        <begin position="1"/>
        <end position="56"/>
    </location>
</feature>
<organism evidence="2 3">
    <name type="scientific">Dentiscutata erythropus</name>
    <dbReference type="NCBI Taxonomy" id="1348616"/>
    <lineage>
        <taxon>Eukaryota</taxon>
        <taxon>Fungi</taxon>
        <taxon>Fungi incertae sedis</taxon>
        <taxon>Mucoromycota</taxon>
        <taxon>Glomeromycotina</taxon>
        <taxon>Glomeromycetes</taxon>
        <taxon>Diversisporales</taxon>
        <taxon>Gigasporaceae</taxon>
        <taxon>Dentiscutata</taxon>
    </lineage>
</organism>
<feature type="compositionally biased region" description="Basic and acidic residues" evidence="1">
    <location>
        <begin position="26"/>
        <end position="37"/>
    </location>
</feature>
<dbReference type="Proteomes" id="UP000789405">
    <property type="component" value="Unassembled WGS sequence"/>
</dbReference>
<proteinExistence type="predicted"/>
<evidence type="ECO:0000256" key="1">
    <source>
        <dbReference type="SAM" id="MobiDB-lite"/>
    </source>
</evidence>
<reference evidence="2" key="1">
    <citation type="submission" date="2021-06" db="EMBL/GenBank/DDBJ databases">
        <authorList>
            <person name="Kallberg Y."/>
            <person name="Tangrot J."/>
            <person name="Rosling A."/>
        </authorList>
    </citation>
    <scope>NUCLEOTIDE SEQUENCE</scope>
    <source>
        <strain evidence="2">MA453B</strain>
    </source>
</reference>
<sequence length="158" mass="18383">MIPITRKKALTSSTGSSTSGKSAPKRKAEVDERDKTPNKKKIMNSPSKKESQAEQKEITQFLRSTDTTDNWVSVNNSFFKRYAKVAEEQPEKEIFLEIKKELNVFVRYESKLEAEKLALAKELIELKEMEKREIIETKEFEKRELIEKFKKEPGSGFF</sequence>
<dbReference type="AlphaFoldDB" id="A0A9N9EPE5"/>
<protein>
    <submittedName>
        <fullName evidence="2">13867_t:CDS:1</fullName>
    </submittedName>
</protein>
<evidence type="ECO:0000313" key="3">
    <source>
        <dbReference type="Proteomes" id="UP000789405"/>
    </source>
</evidence>